<sequence>MPPGTALGILITLFPDFSTYTKQSVPLCGCLLQRLEFIKKAFAERPAMQSHNDNAAVARAAEVQNHKWVRERLGVIPDLAAQFSESACNGGGNVGSAWEM</sequence>
<comment type="caution">
    <text evidence="1">The sequence shown here is derived from an EMBL/GenBank/DDBJ whole genome shotgun (WGS) entry which is preliminary data.</text>
</comment>
<protein>
    <submittedName>
        <fullName evidence="1">Uncharacterized protein</fullName>
    </submittedName>
</protein>
<proteinExistence type="predicted"/>
<name>A0AAN7TP69_9PEZI</name>
<evidence type="ECO:0000313" key="2">
    <source>
        <dbReference type="Proteomes" id="UP001310890"/>
    </source>
</evidence>
<organism evidence="1 2">
    <name type="scientific">Meristemomyces frigidus</name>
    <dbReference type="NCBI Taxonomy" id="1508187"/>
    <lineage>
        <taxon>Eukaryota</taxon>
        <taxon>Fungi</taxon>
        <taxon>Dikarya</taxon>
        <taxon>Ascomycota</taxon>
        <taxon>Pezizomycotina</taxon>
        <taxon>Dothideomycetes</taxon>
        <taxon>Dothideomycetidae</taxon>
        <taxon>Mycosphaerellales</taxon>
        <taxon>Teratosphaeriaceae</taxon>
        <taxon>Meristemomyces</taxon>
    </lineage>
</organism>
<gene>
    <name evidence="1" type="ORF">LTR62_003587</name>
</gene>
<dbReference type="AlphaFoldDB" id="A0AAN7TP69"/>
<dbReference type="EMBL" id="JAVRRL010000025">
    <property type="protein sequence ID" value="KAK5113251.1"/>
    <property type="molecule type" value="Genomic_DNA"/>
</dbReference>
<evidence type="ECO:0000313" key="1">
    <source>
        <dbReference type="EMBL" id="KAK5113251.1"/>
    </source>
</evidence>
<accession>A0AAN7TP69</accession>
<reference evidence="1" key="1">
    <citation type="submission" date="2023-08" db="EMBL/GenBank/DDBJ databases">
        <title>Black Yeasts Isolated from many extreme environments.</title>
        <authorList>
            <person name="Coleine C."/>
            <person name="Stajich J.E."/>
            <person name="Selbmann L."/>
        </authorList>
    </citation>
    <scope>NUCLEOTIDE SEQUENCE</scope>
    <source>
        <strain evidence="1">CCFEE 5401</strain>
    </source>
</reference>
<dbReference type="Proteomes" id="UP001310890">
    <property type="component" value="Unassembled WGS sequence"/>
</dbReference>